<sequence>MEFSFDVLLLLMVVALFAGWVDAIAGGGGLITVPVLLLVGLPPAGALATNKLQGSAGSLSASFYFIKNKTVKLSEMKLAIAATFVGSVLGAGLLLKIEAKSLSVVLPFLLIAMGLYFLLSPNINDKDRRHRLTMTAFALLVAPFLGFYDGFFGPGTGSFMALALVMLLGYGLPKATAHAKILNFVSNLSSLLYFILYGEIYWQVGMVMIVGQVIGATIGAKMILDKGSAMIKPIVVTVCFVMSVNILWQYF</sequence>
<feature type="transmembrane region" description="Helical" evidence="7">
    <location>
        <begin position="101"/>
        <end position="119"/>
    </location>
</feature>
<evidence type="ECO:0000256" key="6">
    <source>
        <dbReference type="ARBA" id="ARBA00023136"/>
    </source>
</evidence>
<protein>
    <submittedName>
        <fullName evidence="8">Putative membrane protein YfcA</fullName>
    </submittedName>
</protein>
<evidence type="ECO:0000256" key="1">
    <source>
        <dbReference type="ARBA" id="ARBA00004651"/>
    </source>
</evidence>
<dbReference type="GO" id="GO:0005886">
    <property type="term" value="C:plasma membrane"/>
    <property type="evidence" value="ECO:0007669"/>
    <property type="project" value="UniProtKB-SubCell"/>
</dbReference>
<organism evidence="8">
    <name type="scientific">hydrothermal vent metagenome</name>
    <dbReference type="NCBI Taxonomy" id="652676"/>
    <lineage>
        <taxon>unclassified sequences</taxon>
        <taxon>metagenomes</taxon>
        <taxon>ecological metagenomes</taxon>
    </lineage>
</organism>
<evidence type="ECO:0000256" key="7">
    <source>
        <dbReference type="SAM" id="Phobius"/>
    </source>
</evidence>
<evidence type="ECO:0000256" key="3">
    <source>
        <dbReference type="ARBA" id="ARBA00022475"/>
    </source>
</evidence>
<dbReference type="PANTHER" id="PTHR30269:SF0">
    <property type="entry name" value="MEMBRANE TRANSPORTER PROTEIN YFCA-RELATED"/>
    <property type="match status" value="1"/>
</dbReference>
<dbReference type="InterPro" id="IPR052017">
    <property type="entry name" value="TSUP"/>
</dbReference>
<keyword evidence="3" id="KW-1003">Cell membrane</keyword>
<name>A0A1W1E5V5_9ZZZZ</name>
<comment type="subcellular location">
    <subcellularLocation>
        <location evidence="1">Cell membrane</location>
        <topology evidence="1">Multi-pass membrane protein</topology>
    </subcellularLocation>
</comment>
<dbReference type="PANTHER" id="PTHR30269">
    <property type="entry name" value="TRANSMEMBRANE PROTEIN YFCA"/>
    <property type="match status" value="1"/>
</dbReference>
<evidence type="ECO:0000256" key="5">
    <source>
        <dbReference type="ARBA" id="ARBA00022989"/>
    </source>
</evidence>
<feature type="transmembrane region" description="Helical" evidence="7">
    <location>
        <begin position="231"/>
        <end position="250"/>
    </location>
</feature>
<dbReference type="Pfam" id="PF01925">
    <property type="entry name" value="TauE"/>
    <property type="match status" value="1"/>
</dbReference>
<keyword evidence="5 7" id="KW-1133">Transmembrane helix</keyword>
<dbReference type="InterPro" id="IPR002781">
    <property type="entry name" value="TM_pro_TauE-like"/>
</dbReference>
<evidence type="ECO:0000256" key="4">
    <source>
        <dbReference type="ARBA" id="ARBA00022692"/>
    </source>
</evidence>
<keyword evidence="6 7" id="KW-0472">Membrane</keyword>
<evidence type="ECO:0000313" key="8">
    <source>
        <dbReference type="EMBL" id="SFV89329.1"/>
    </source>
</evidence>
<keyword evidence="2" id="KW-0813">Transport</keyword>
<accession>A0A1W1E5V5</accession>
<keyword evidence="4 7" id="KW-0812">Transmembrane</keyword>
<evidence type="ECO:0000256" key="2">
    <source>
        <dbReference type="ARBA" id="ARBA00022448"/>
    </source>
</evidence>
<proteinExistence type="predicted"/>
<feature type="transmembrane region" description="Helical" evidence="7">
    <location>
        <begin position="78"/>
        <end position="95"/>
    </location>
</feature>
<reference evidence="8" key="1">
    <citation type="submission" date="2016-10" db="EMBL/GenBank/DDBJ databases">
        <authorList>
            <person name="de Groot N.N."/>
        </authorList>
    </citation>
    <scope>NUCLEOTIDE SEQUENCE</scope>
</reference>
<feature type="transmembrane region" description="Helical" evidence="7">
    <location>
        <begin position="154"/>
        <end position="172"/>
    </location>
</feature>
<dbReference type="EMBL" id="FPIA01000144">
    <property type="protein sequence ID" value="SFV89329.1"/>
    <property type="molecule type" value="Genomic_DNA"/>
</dbReference>
<dbReference type="AlphaFoldDB" id="A0A1W1E5V5"/>
<gene>
    <name evidence="8" type="ORF">MNB_SUP05-SYMBIONT-7-540</name>
</gene>